<keyword evidence="2" id="KW-0472">Membrane</keyword>
<name>A0A558A714_9PSEU</name>
<dbReference type="InterPro" id="IPR041033">
    <property type="entry name" value="SpaA_PFL_dom_1"/>
</dbReference>
<feature type="transmembrane region" description="Helical" evidence="2">
    <location>
        <begin position="440"/>
        <end position="460"/>
    </location>
</feature>
<keyword evidence="6" id="KW-1185">Reference proteome</keyword>
<gene>
    <name evidence="5" type="ORF">FNH05_34680</name>
</gene>
<feature type="signal peptide" evidence="3">
    <location>
        <begin position="1"/>
        <end position="27"/>
    </location>
</feature>
<dbReference type="InterPro" id="IPR013783">
    <property type="entry name" value="Ig-like_fold"/>
</dbReference>
<evidence type="ECO:0000259" key="4">
    <source>
        <dbReference type="Pfam" id="PF17802"/>
    </source>
</evidence>
<reference evidence="5 6" key="2">
    <citation type="submission" date="2019-08" db="EMBL/GenBank/DDBJ databases">
        <title>Amycolatopsis acidicola sp. nov., isolated from peat swamp forest soil.</title>
        <authorList>
            <person name="Srisuk N."/>
        </authorList>
    </citation>
    <scope>NUCLEOTIDE SEQUENCE [LARGE SCALE GENOMIC DNA]</scope>
    <source>
        <strain evidence="5 6">TBRC 6029</strain>
    </source>
</reference>
<dbReference type="EMBL" id="VJWX01000638">
    <property type="protein sequence ID" value="TVT20051.1"/>
    <property type="molecule type" value="Genomic_DNA"/>
</dbReference>
<evidence type="ECO:0000256" key="2">
    <source>
        <dbReference type="SAM" id="Phobius"/>
    </source>
</evidence>
<evidence type="ECO:0000313" key="6">
    <source>
        <dbReference type="Proteomes" id="UP000320011"/>
    </source>
</evidence>
<dbReference type="RefSeq" id="WP_144593074.1">
    <property type="nucleotide sequence ID" value="NZ_VJWX01000638.1"/>
</dbReference>
<feature type="region of interest" description="Disordered" evidence="1">
    <location>
        <begin position="327"/>
        <end position="346"/>
    </location>
</feature>
<feature type="chain" id="PRO_5022122827" description="SpaA-like prealbumin fold domain-containing protein" evidence="3">
    <location>
        <begin position="28"/>
        <end position="478"/>
    </location>
</feature>
<keyword evidence="2" id="KW-1133">Transmembrane helix</keyword>
<dbReference type="Proteomes" id="UP000320011">
    <property type="component" value="Unassembled WGS sequence"/>
</dbReference>
<reference evidence="5 6" key="1">
    <citation type="submission" date="2019-07" db="EMBL/GenBank/DDBJ databases">
        <authorList>
            <person name="Duangmal K."/>
            <person name="Teo W.F.A."/>
        </authorList>
    </citation>
    <scope>NUCLEOTIDE SEQUENCE [LARGE SCALE GENOMIC DNA]</scope>
    <source>
        <strain evidence="5 6">TBRC 6029</strain>
    </source>
</reference>
<keyword evidence="2" id="KW-0812">Transmembrane</keyword>
<organism evidence="5 6">
    <name type="scientific">Amycolatopsis rhizosphaerae</name>
    <dbReference type="NCBI Taxonomy" id="2053003"/>
    <lineage>
        <taxon>Bacteria</taxon>
        <taxon>Bacillati</taxon>
        <taxon>Actinomycetota</taxon>
        <taxon>Actinomycetes</taxon>
        <taxon>Pseudonocardiales</taxon>
        <taxon>Pseudonocardiaceae</taxon>
        <taxon>Amycolatopsis</taxon>
    </lineage>
</organism>
<dbReference type="Pfam" id="PF17802">
    <property type="entry name" value="SpaA"/>
    <property type="match status" value="1"/>
</dbReference>
<feature type="domain" description="SpaA-like prealbumin fold" evidence="4">
    <location>
        <begin position="301"/>
        <end position="383"/>
    </location>
</feature>
<comment type="caution">
    <text evidence="5">The sequence shown here is derived from an EMBL/GenBank/DDBJ whole genome shotgun (WGS) entry which is preliminary data.</text>
</comment>
<dbReference type="GO" id="GO:0005975">
    <property type="term" value="P:carbohydrate metabolic process"/>
    <property type="evidence" value="ECO:0007669"/>
    <property type="project" value="UniProtKB-ARBA"/>
</dbReference>
<proteinExistence type="predicted"/>
<evidence type="ECO:0000256" key="1">
    <source>
        <dbReference type="SAM" id="MobiDB-lite"/>
    </source>
</evidence>
<accession>A0A558A714</accession>
<keyword evidence="3" id="KW-0732">Signal</keyword>
<evidence type="ECO:0000313" key="5">
    <source>
        <dbReference type="EMBL" id="TVT20051.1"/>
    </source>
</evidence>
<dbReference type="OrthoDB" id="3653979at2"/>
<dbReference type="AlphaFoldDB" id="A0A558A714"/>
<dbReference type="Gene3D" id="2.60.40.10">
    <property type="entry name" value="Immunoglobulins"/>
    <property type="match status" value="1"/>
</dbReference>
<protein>
    <recommendedName>
        <fullName evidence="4">SpaA-like prealbumin fold domain-containing protein</fullName>
    </recommendedName>
</protein>
<sequence length="478" mass="49675">MGRTPRALAGILIAGLICLFTAAPASAAFQQETGHLVTPGQPYGGKGRSGDWLGSYLVGGKQVFCVQFEYKAPDTNEANRPGDELKTKWGDPLPGDIAAEISYLLLRYGDTRNPDQAAALAHLLHSWTAAPRPGHDDLNPANDFRHIAYDAPFHLAKLPPAAQQAVQDLRADAEANRGPWTTSVAAPKDTQIIGTAGSWRVVVHNAKDKDMAKVPVTVKLTDATLPDGTTQGIVTTGDDGTATVQVVPTGAHPGLASTLSAPADRPYIQAPVDVDTQRVVSTGGEKQLTAHDGVAARPRAGTVQVTKVDAKTGKGIDGVVLRLTGKDRTTPATGQDGKPLVGSDGKPVVVTTAGDEGKATVDGLRAPQEVCVVEVSPASGYDRSFDPAQPPSACGTVEDGATLTLKVANAPNEVPTVIPAGFGPPTATLHADTRTITSPLGFVLLGGLALLGSAFVGFLARRRRPATVRAERRGPASR</sequence>
<evidence type="ECO:0000256" key="3">
    <source>
        <dbReference type="SAM" id="SignalP"/>
    </source>
</evidence>